<feature type="domain" description="SAF" evidence="1">
    <location>
        <begin position="37"/>
        <end position="99"/>
    </location>
</feature>
<dbReference type="EMBL" id="CP019911">
    <property type="protein sequence ID" value="AQW30466.1"/>
    <property type="molecule type" value="Genomic_DNA"/>
</dbReference>
<reference evidence="2 3" key="1">
    <citation type="submission" date="2017-02" db="EMBL/GenBank/DDBJ databases">
        <title>Blood Disease Bacterium A2-HR MARDI.</title>
        <authorList>
            <person name="Badrun R."/>
            <person name="Abu Bakar N."/>
            <person name="Laboh R."/>
        </authorList>
    </citation>
    <scope>NUCLEOTIDE SEQUENCE [LARGE SCALE GENOMIC DNA]</scope>
    <source>
        <strain evidence="2 3">A2-HR MARDI</strain>
    </source>
</reference>
<accession>A0A1U9VIR8</accession>
<protein>
    <submittedName>
        <fullName evidence="2">Flp pilus assembly protein CpaB</fullName>
    </submittedName>
</protein>
<dbReference type="CDD" id="cd11614">
    <property type="entry name" value="SAF_CpaB_FlgA_like"/>
    <property type="match status" value="1"/>
</dbReference>
<dbReference type="Pfam" id="PF16976">
    <property type="entry name" value="RcpC"/>
    <property type="match status" value="1"/>
</dbReference>
<dbReference type="InterPro" id="IPR017592">
    <property type="entry name" value="Pilus_assmbl_Flp-typ_CpaB"/>
</dbReference>
<evidence type="ECO:0000259" key="1">
    <source>
        <dbReference type="SMART" id="SM00858"/>
    </source>
</evidence>
<evidence type="ECO:0000313" key="3">
    <source>
        <dbReference type="Proteomes" id="UP000189628"/>
    </source>
</evidence>
<gene>
    <name evidence="2" type="ORF">B0B51_11170</name>
</gene>
<dbReference type="SMART" id="SM00858">
    <property type="entry name" value="SAF"/>
    <property type="match status" value="1"/>
</dbReference>
<dbReference type="Proteomes" id="UP000189628">
    <property type="component" value="Chromosome"/>
</dbReference>
<dbReference type="AlphaFoldDB" id="A0A1U9VIR8"/>
<organism evidence="2 3">
    <name type="scientific">blood disease bacterium A2-HR MARDI</name>
    <dbReference type="NCBI Taxonomy" id="1944648"/>
    <lineage>
        <taxon>Bacteria</taxon>
        <taxon>Pseudomonadati</taxon>
        <taxon>Pseudomonadota</taxon>
        <taxon>Betaproteobacteria</taxon>
        <taxon>Burkholderiales</taxon>
        <taxon>Burkholderiaceae</taxon>
        <taxon>Ralstonia</taxon>
        <taxon>Ralstonia solanacearum species complex</taxon>
    </lineage>
</organism>
<dbReference type="RefSeq" id="WP_078222600.1">
    <property type="nucleotide sequence ID" value="NZ_CP019911.1"/>
</dbReference>
<proteinExistence type="predicted"/>
<dbReference type="NCBIfam" id="TIGR03177">
    <property type="entry name" value="pilus_cpaB"/>
    <property type="match status" value="1"/>
</dbReference>
<dbReference type="InterPro" id="IPR031571">
    <property type="entry name" value="RcpC_dom"/>
</dbReference>
<sequence>MKNLRILSMLLIATIAGLAAVVFASRWLTQQSSSGITKVVVAAADIDLGQRLSPDFIKTVDWPTASLPPGSISDTHALDGRVVRTSLTRGEPVLESKLTPQGTAGGLSAVIADGKRAITVRVNDVVGVAGFALPGSYVDIIVNTIQDSKDTKAAAGDRADQSISKIVLEKILVLAVAQEVNRDDTKPKVVNAVTLEVTPDQAEKLDLARSVGTLSLVLRNQVDPHPADTNGATKRTLLKEPAITAAVAVPVVRTVQVVHHVERHVAGDCIGVIAGTQHSQECF</sequence>
<evidence type="ECO:0000313" key="2">
    <source>
        <dbReference type="EMBL" id="AQW30466.1"/>
    </source>
</evidence>
<dbReference type="InterPro" id="IPR013974">
    <property type="entry name" value="SAF"/>
</dbReference>
<dbReference type="Pfam" id="PF08666">
    <property type="entry name" value="SAF"/>
    <property type="match status" value="1"/>
</dbReference>
<name>A0A1U9VIR8_9RALS</name>